<evidence type="ECO:0000313" key="1">
    <source>
        <dbReference type="EMBL" id="ASZ74991.1"/>
    </source>
</evidence>
<name>A0A2D0ZN45_9CAUD</name>
<reference evidence="2" key="1">
    <citation type="submission" date="2017-08" db="EMBL/GenBank/DDBJ databases">
        <authorList>
            <person name="de Groot N.N."/>
        </authorList>
    </citation>
    <scope>NUCLEOTIDE SEQUENCE [LARGE SCALE GENOMIC DNA]</scope>
</reference>
<dbReference type="Proteomes" id="UP000231419">
    <property type="component" value="Segment"/>
</dbReference>
<evidence type="ECO:0000313" key="2">
    <source>
        <dbReference type="Proteomes" id="UP000231419"/>
    </source>
</evidence>
<proteinExistence type="predicted"/>
<accession>A0A2D0ZN45</accession>
<sequence>MQERKISYKLWAQDPKVDGISLTEWHWYVMMNDMIMDQGVEFKKRKAVKRIKHSITLVLKATL</sequence>
<protein>
    <submittedName>
        <fullName evidence="1">Uncharacterized protein</fullName>
    </submittedName>
</protein>
<keyword evidence="2" id="KW-1185">Reference proteome</keyword>
<organism evidence="1 2">
    <name type="scientific">Rhodococcus phage Trina</name>
    <dbReference type="NCBI Taxonomy" id="2027905"/>
    <lineage>
        <taxon>Viruses</taxon>
        <taxon>Duplodnaviria</taxon>
        <taxon>Heunggongvirae</taxon>
        <taxon>Uroviricota</taxon>
        <taxon>Caudoviricetes</taxon>
        <taxon>Trinavirus</taxon>
        <taxon>Trinavirus trina</taxon>
    </lineage>
</organism>
<dbReference type="EMBL" id="MF668286">
    <property type="protein sequence ID" value="ASZ74991.1"/>
    <property type="molecule type" value="Genomic_DNA"/>
</dbReference>
<gene>
    <name evidence="1" type="ORF">SEA_TRINA_212</name>
</gene>